<feature type="compositionally biased region" description="Low complexity" evidence="1">
    <location>
        <begin position="147"/>
        <end position="180"/>
    </location>
</feature>
<dbReference type="AlphaFoldDB" id="A0A3B0ACI7"/>
<dbReference type="EMBL" id="RBAN01000001">
    <property type="protein sequence ID" value="RKN58111.1"/>
    <property type="molecule type" value="Genomic_DNA"/>
</dbReference>
<dbReference type="Proteomes" id="UP000279968">
    <property type="component" value="Unassembled WGS sequence"/>
</dbReference>
<gene>
    <name evidence="3" type="ORF">D7193_05820</name>
</gene>
<keyword evidence="2" id="KW-0472">Membrane</keyword>
<keyword evidence="2" id="KW-1133">Transmembrane helix</keyword>
<feature type="transmembrane region" description="Helical" evidence="2">
    <location>
        <begin position="219"/>
        <end position="242"/>
    </location>
</feature>
<accession>A0A3B0ACI7</accession>
<sequence length="440" mass="46245">MLGACQVGKAWAAVDGQGRFATVAVLDGVAASDPRWREAFANAANTLAHADGGHPVAGADFSAAHPWVAYTAEEGDAPRRLFQSLGLDYQPVPDAPVSAPPTSAPPASGVPKQVSGVPQQVSAPPQPVSGAPELVSDKPQLPWAVHTTPTSGQPASASASPVSAAPTSPATPLAETSASADDAGQPPIAQARPGAPFQDPFATPTRRIKPSEPRPRRTGLWVGAGVLVLVLLAGVVGAVVWAGSDGTETPPEAAPSPTLVSPALPTSPPQSPGIEPPKPGAWPTQWPRFHERDTVRTFTDLEGLTFPVKVPTNWQCTLAARAEGLVTYDCSTTDAGSKIGGELTVRDCPQPCNEQWQSAMRATEEAWGAQWIRSGQYSTYAEQIIDVNGESRHGLVVVAYFRSGEDGAINRQLVIRMTSPVKEAYQLRRFASYIRDVVVF</sequence>
<keyword evidence="4" id="KW-1185">Reference proteome</keyword>
<evidence type="ECO:0000256" key="1">
    <source>
        <dbReference type="SAM" id="MobiDB-lite"/>
    </source>
</evidence>
<evidence type="ECO:0000313" key="4">
    <source>
        <dbReference type="Proteomes" id="UP000279968"/>
    </source>
</evidence>
<evidence type="ECO:0000313" key="3">
    <source>
        <dbReference type="EMBL" id="RKN58111.1"/>
    </source>
</evidence>
<keyword evidence="2" id="KW-0812">Transmembrane</keyword>
<name>A0A3B0ACI7_9ACTN</name>
<organism evidence="3 4">
    <name type="scientific">Micromonospora costi</name>
    <dbReference type="NCBI Taxonomy" id="1530042"/>
    <lineage>
        <taxon>Bacteria</taxon>
        <taxon>Bacillati</taxon>
        <taxon>Actinomycetota</taxon>
        <taxon>Actinomycetes</taxon>
        <taxon>Micromonosporales</taxon>
        <taxon>Micromonosporaceae</taxon>
        <taxon>Micromonospora</taxon>
    </lineage>
</organism>
<feature type="compositionally biased region" description="Low complexity" evidence="1">
    <location>
        <begin position="105"/>
        <end position="123"/>
    </location>
</feature>
<feature type="region of interest" description="Disordered" evidence="1">
    <location>
        <begin position="92"/>
        <end position="217"/>
    </location>
</feature>
<reference evidence="3 4" key="1">
    <citation type="journal article" date="2015" name="Int. J. Syst. Evol. Microbiol.">
        <title>Micromonospora costi sp. nov., isolated from a leaf of Costus speciosus.</title>
        <authorList>
            <person name="Thawai C."/>
        </authorList>
    </citation>
    <scope>NUCLEOTIDE SEQUENCE [LARGE SCALE GENOMIC DNA]</scope>
    <source>
        <strain evidence="3 4">CS1-12</strain>
    </source>
</reference>
<comment type="caution">
    <text evidence="3">The sequence shown here is derived from an EMBL/GenBank/DDBJ whole genome shotgun (WGS) entry which is preliminary data.</text>
</comment>
<dbReference type="RefSeq" id="WP_120778284.1">
    <property type="nucleotide sequence ID" value="NZ_JBHLUP010000009.1"/>
</dbReference>
<feature type="compositionally biased region" description="Pro residues" evidence="1">
    <location>
        <begin position="265"/>
        <end position="280"/>
    </location>
</feature>
<dbReference type="OrthoDB" id="3406034at2"/>
<feature type="compositionally biased region" description="Low complexity" evidence="1">
    <location>
        <begin position="246"/>
        <end position="258"/>
    </location>
</feature>
<feature type="region of interest" description="Disordered" evidence="1">
    <location>
        <begin position="246"/>
        <end position="280"/>
    </location>
</feature>
<proteinExistence type="predicted"/>
<protein>
    <submittedName>
        <fullName evidence="3">Uncharacterized protein</fullName>
    </submittedName>
</protein>
<evidence type="ECO:0000256" key="2">
    <source>
        <dbReference type="SAM" id="Phobius"/>
    </source>
</evidence>